<dbReference type="OrthoDB" id="5421421at2759"/>
<keyword evidence="3" id="KW-1185">Reference proteome</keyword>
<dbReference type="Proteomes" id="UP000315783">
    <property type="component" value="Unassembled WGS sequence"/>
</dbReference>
<feature type="compositionally biased region" description="Low complexity" evidence="1">
    <location>
        <begin position="87"/>
        <end position="101"/>
    </location>
</feature>
<sequence length="402" mass="45974">MFYPNWNTTFGLDHGPGPNDDVAIPPEFYMQERCTPDPDPFLGSYQLADAQNHSVLNQPAPYFAPVPQLGSNGPSLMQQSTAKVADSPRTVETSSEVSTPSEEPKVESVAEKRSSRKRSVSTPPEPRKKEDDSDGQDHPESEDEAYSSPRRGDGSGSGRVRKSRKRTATKKSSANRISSLDAGEYHNCFGDLVAPQLKDNCPQEERCIFSSRWEHRDKKGQDMWDSIQEDYYKKFDKEQCKETLQMKLTRGRSKYIQWLDKDEEILVQAWQNVERSRYKAVLDEFYKLGGSRNMLLNPSDIEVKVVVDMRLEEELYVEGVNEMDIRRRCRFLTGKKKMGGRNTEEPGISYSGSSLFGRVVDEDEVIDQVTTRQAERRALAQRRKRSNSKPLKEPKRTKLEKD</sequence>
<dbReference type="EMBL" id="SPUK01000006">
    <property type="protein sequence ID" value="TQV96265.1"/>
    <property type="molecule type" value="Genomic_DNA"/>
</dbReference>
<evidence type="ECO:0000256" key="1">
    <source>
        <dbReference type="SAM" id="MobiDB-lite"/>
    </source>
</evidence>
<feature type="compositionally biased region" description="Basic and acidic residues" evidence="1">
    <location>
        <begin position="390"/>
        <end position="402"/>
    </location>
</feature>
<name>A0A545W0R4_9HYPO</name>
<feature type="compositionally biased region" description="Basic and acidic residues" evidence="1">
    <location>
        <begin position="125"/>
        <end position="139"/>
    </location>
</feature>
<evidence type="ECO:0000313" key="3">
    <source>
        <dbReference type="Proteomes" id="UP000315783"/>
    </source>
</evidence>
<feature type="compositionally biased region" description="Basic residues" evidence="1">
    <location>
        <begin position="159"/>
        <end position="169"/>
    </location>
</feature>
<protein>
    <submittedName>
        <fullName evidence="2">Uncharacterized protein</fullName>
    </submittedName>
</protein>
<accession>A0A545W0R4</accession>
<gene>
    <name evidence="2" type="ORF">IF1G_04848</name>
</gene>
<feature type="compositionally biased region" description="Basic and acidic residues" evidence="1">
    <location>
        <begin position="102"/>
        <end position="113"/>
    </location>
</feature>
<comment type="caution">
    <text evidence="2">The sequence shown here is derived from an EMBL/GenBank/DDBJ whole genome shotgun (WGS) entry which is preliminary data.</text>
</comment>
<dbReference type="STRING" id="43265.A0A545W0R4"/>
<evidence type="ECO:0000313" key="2">
    <source>
        <dbReference type="EMBL" id="TQV96265.1"/>
    </source>
</evidence>
<feature type="compositionally biased region" description="Polar residues" evidence="1">
    <location>
        <begin position="69"/>
        <end position="82"/>
    </location>
</feature>
<proteinExistence type="predicted"/>
<reference evidence="2 3" key="1">
    <citation type="journal article" date="2019" name="Appl. Microbiol. Biotechnol.">
        <title>Genome sequence of Isaria javanica and comparative genome analysis insights into family S53 peptidase evolution in fungal entomopathogens.</title>
        <authorList>
            <person name="Lin R."/>
            <person name="Zhang X."/>
            <person name="Xin B."/>
            <person name="Zou M."/>
            <person name="Gao Y."/>
            <person name="Qin F."/>
            <person name="Hu Q."/>
            <person name="Xie B."/>
            <person name="Cheng X."/>
        </authorList>
    </citation>
    <scope>NUCLEOTIDE SEQUENCE [LARGE SCALE GENOMIC DNA]</scope>
    <source>
        <strain evidence="2 3">IJ1G</strain>
    </source>
</reference>
<dbReference type="AlphaFoldDB" id="A0A545W0R4"/>
<feature type="region of interest" description="Disordered" evidence="1">
    <location>
        <begin position="371"/>
        <end position="402"/>
    </location>
</feature>
<organism evidence="2 3">
    <name type="scientific">Cordyceps javanica</name>
    <dbReference type="NCBI Taxonomy" id="43265"/>
    <lineage>
        <taxon>Eukaryota</taxon>
        <taxon>Fungi</taxon>
        <taxon>Dikarya</taxon>
        <taxon>Ascomycota</taxon>
        <taxon>Pezizomycotina</taxon>
        <taxon>Sordariomycetes</taxon>
        <taxon>Hypocreomycetidae</taxon>
        <taxon>Hypocreales</taxon>
        <taxon>Cordycipitaceae</taxon>
        <taxon>Cordyceps</taxon>
    </lineage>
</organism>
<feature type="region of interest" description="Disordered" evidence="1">
    <location>
        <begin position="58"/>
        <end position="176"/>
    </location>
</feature>